<organism evidence="6 7">
    <name type="scientific">Nadsonia fulvescens var. elongata DSM 6958</name>
    <dbReference type="NCBI Taxonomy" id="857566"/>
    <lineage>
        <taxon>Eukaryota</taxon>
        <taxon>Fungi</taxon>
        <taxon>Dikarya</taxon>
        <taxon>Ascomycota</taxon>
        <taxon>Saccharomycotina</taxon>
        <taxon>Dipodascomycetes</taxon>
        <taxon>Dipodascales</taxon>
        <taxon>Dipodascales incertae sedis</taxon>
        <taxon>Nadsonia</taxon>
    </lineage>
</organism>
<comment type="subcellular location">
    <subcellularLocation>
        <location evidence="1">Nucleus</location>
    </subcellularLocation>
</comment>
<keyword evidence="3" id="KW-0653">Protein transport</keyword>
<keyword evidence="7" id="KW-1185">Reference proteome</keyword>
<evidence type="ECO:0000259" key="5">
    <source>
        <dbReference type="PROSITE" id="PS50166"/>
    </source>
</evidence>
<dbReference type="InterPro" id="IPR016024">
    <property type="entry name" value="ARM-type_fold"/>
</dbReference>
<dbReference type="PANTHER" id="PTHR10997">
    <property type="entry name" value="IMPORTIN-7, 8, 11"/>
    <property type="match status" value="1"/>
</dbReference>
<dbReference type="InterPro" id="IPR011989">
    <property type="entry name" value="ARM-like"/>
</dbReference>
<dbReference type="OrthoDB" id="431626at2759"/>
<accession>A0A1E3PIS2</accession>
<dbReference type="GO" id="GO:0005635">
    <property type="term" value="C:nuclear envelope"/>
    <property type="evidence" value="ECO:0007669"/>
    <property type="project" value="TreeGrafter"/>
</dbReference>
<dbReference type="GO" id="GO:0005829">
    <property type="term" value="C:cytosol"/>
    <property type="evidence" value="ECO:0007669"/>
    <property type="project" value="TreeGrafter"/>
</dbReference>
<evidence type="ECO:0000256" key="1">
    <source>
        <dbReference type="ARBA" id="ARBA00004123"/>
    </source>
</evidence>
<dbReference type="EMBL" id="KV454410">
    <property type="protein sequence ID" value="ODQ65321.1"/>
    <property type="molecule type" value="Genomic_DNA"/>
</dbReference>
<dbReference type="GO" id="GO:0031267">
    <property type="term" value="F:small GTPase binding"/>
    <property type="evidence" value="ECO:0007669"/>
    <property type="project" value="InterPro"/>
</dbReference>
<dbReference type="SUPFAM" id="SSF48371">
    <property type="entry name" value="ARM repeat"/>
    <property type="match status" value="1"/>
</dbReference>
<dbReference type="InterPro" id="IPR001494">
    <property type="entry name" value="Importin-beta_N"/>
</dbReference>
<proteinExistence type="predicted"/>
<dbReference type="Proteomes" id="UP000095009">
    <property type="component" value="Unassembled WGS sequence"/>
</dbReference>
<evidence type="ECO:0000313" key="6">
    <source>
        <dbReference type="EMBL" id="ODQ65321.1"/>
    </source>
</evidence>
<reference evidence="6 7" key="1">
    <citation type="journal article" date="2016" name="Proc. Natl. Acad. Sci. U.S.A.">
        <title>Comparative genomics of biotechnologically important yeasts.</title>
        <authorList>
            <person name="Riley R."/>
            <person name="Haridas S."/>
            <person name="Wolfe K.H."/>
            <person name="Lopes M.R."/>
            <person name="Hittinger C.T."/>
            <person name="Goeker M."/>
            <person name="Salamov A.A."/>
            <person name="Wisecaver J.H."/>
            <person name="Long T.M."/>
            <person name="Calvey C.H."/>
            <person name="Aerts A.L."/>
            <person name="Barry K.W."/>
            <person name="Choi C."/>
            <person name="Clum A."/>
            <person name="Coughlan A.Y."/>
            <person name="Deshpande S."/>
            <person name="Douglass A.P."/>
            <person name="Hanson S.J."/>
            <person name="Klenk H.-P."/>
            <person name="LaButti K.M."/>
            <person name="Lapidus A."/>
            <person name="Lindquist E.A."/>
            <person name="Lipzen A.M."/>
            <person name="Meier-Kolthoff J.P."/>
            <person name="Ohm R.A."/>
            <person name="Otillar R.P."/>
            <person name="Pangilinan J.L."/>
            <person name="Peng Y."/>
            <person name="Rokas A."/>
            <person name="Rosa C.A."/>
            <person name="Scheuner C."/>
            <person name="Sibirny A.A."/>
            <person name="Slot J.C."/>
            <person name="Stielow J.B."/>
            <person name="Sun H."/>
            <person name="Kurtzman C.P."/>
            <person name="Blackwell M."/>
            <person name="Grigoriev I.V."/>
            <person name="Jeffries T.W."/>
        </authorList>
    </citation>
    <scope>NUCLEOTIDE SEQUENCE [LARGE SCALE GENOMIC DNA]</scope>
    <source>
        <strain evidence="6 7">DSM 6958</strain>
    </source>
</reference>
<dbReference type="AlphaFoldDB" id="A0A1E3PIS2"/>
<protein>
    <submittedName>
        <fullName evidence="6">ARM repeat-containing protein</fullName>
    </submittedName>
</protein>
<evidence type="ECO:0000256" key="4">
    <source>
        <dbReference type="ARBA" id="ARBA00023242"/>
    </source>
</evidence>
<dbReference type="InterPro" id="IPR056840">
    <property type="entry name" value="HEAT_IPO9_central"/>
</dbReference>
<dbReference type="PROSITE" id="PS50166">
    <property type="entry name" value="IMPORTIN_B_NT"/>
    <property type="match status" value="1"/>
</dbReference>
<dbReference type="STRING" id="857566.A0A1E3PIS2"/>
<dbReference type="Pfam" id="PF25018">
    <property type="entry name" value="HEAT_IPO9_c"/>
    <property type="match status" value="1"/>
</dbReference>
<name>A0A1E3PIS2_9ASCO</name>
<gene>
    <name evidence="6" type="ORF">NADFUDRAFT_51915</name>
</gene>
<dbReference type="Gene3D" id="1.25.10.10">
    <property type="entry name" value="Leucine-rich Repeat Variant"/>
    <property type="match status" value="1"/>
</dbReference>
<evidence type="ECO:0000256" key="3">
    <source>
        <dbReference type="ARBA" id="ARBA00022927"/>
    </source>
</evidence>
<feature type="domain" description="Importin N-terminal" evidence="5">
    <location>
        <begin position="21"/>
        <end position="100"/>
    </location>
</feature>
<keyword evidence="4" id="KW-0539">Nucleus</keyword>
<keyword evidence="2" id="KW-0813">Transport</keyword>
<evidence type="ECO:0000256" key="2">
    <source>
        <dbReference type="ARBA" id="ARBA00022448"/>
    </source>
</evidence>
<evidence type="ECO:0000313" key="7">
    <source>
        <dbReference type="Proteomes" id="UP000095009"/>
    </source>
</evidence>
<sequence length="1020" mass="113086">MDIVNLLTELQSTNNAVRNAAEAHMAQFQRTQPDNLVLALLKIPEDSQLQIQYHQLAITLLRRVVVCSWGVAFVEFTGDLALSPTTKQIVREHLLNQLISTQSISLQTGIAYTLATIGKVEYPDEWPDLILRLLDILSGQHLDDFAKRGCLFVIKEFVDDGLSEIQFFQMGSGLLQALYNIVASRNSNSALALDTFVATIEFFHMVDDGAEKRALRPVVEGIVTSWCDLLRSLYAPLSEEWNWKLRTSATRAIHGLLTAFPKPMGPQLSSLFKAIWHDIQLLVQESRLVDINGDDQNNMRIVWLTESLNLLEQMMESPRVSRLFSDAPIALCDMLNMLVHIAAWPQPVYHILCSDVNQFVTTEAELAFGSSDLDDSVVNASAIRMACHGLLACLTELDANTVVSHMVVLVRSLTQNELEKLESGLFLLDKALVNYEANDANINIPQLIETIQTVLQESSSSLVRARIFLLMASLASSALVEVSPDIQAGGVGIILQGATNKSIENQNTAKVAILMAMGTLARSLPSSVMAQHQSMILGFMCQWVLTNHLDDDTPATLMDVLVPVMELDVIKALRSQAVISLIFDIITGNFSDVSLVCDIQQAFEELTRVAVESDSYDILCQQTLPHIIIVLQQSLNEKDTNTELEYTPELNVMLEILAVVLGQGQSKSTKALSIPIDPFTIIFHLLSQILLSTHDNEILQVGATALAAAVRTSSHLIDTIPAQTTTNSNGRELVLRIVEKLLSPDLDESAAMSAGVLVSEVVETFGNHLGDYLPKILQVTAYRITSAQEPVFIENLLNVFCRLTLSSPRDVVDFLDKPEVAALQSVLKVWLTNFAIFTKHDGIVNNIMALAKIYCLEDLRINSIIVNGDVIPRDNDLIITRSMAKSMPEKYSQISASLKIIKLFVQELDCEIIPSSVPGFASKTIHNEDDLEDDDDDYEDFDGDNSEGWEDFNATNHDSLKELLAFDDEEVKPRETDSETCNILIVFFKEIINGNIGNFKELYEHGLSAHEKDVLVRALG</sequence>
<dbReference type="PANTHER" id="PTHR10997:SF9">
    <property type="entry name" value="IMPORTIN-9"/>
    <property type="match status" value="1"/>
</dbReference>
<dbReference type="GO" id="GO:0006606">
    <property type="term" value="P:protein import into nucleus"/>
    <property type="evidence" value="ECO:0007669"/>
    <property type="project" value="TreeGrafter"/>
</dbReference>